<evidence type="ECO:0000256" key="7">
    <source>
        <dbReference type="SAM" id="MobiDB-lite"/>
    </source>
</evidence>
<organism evidence="11 12">
    <name type="scientific">Pontibacillus yanchengensis Y32</name>
    <dbReference type="NCBI Taxonomy" id="1385514"/>
    <lineage>
        <taxon>Bacteria</taxon>
        <taxon>Bacillati</taxon>
        <taxon>Bacillota</taxon>
        <taxon>Bacilli</taxon>
        <taxon>Bacillales</taxon>
        <taxon>Bacillaceae</taxon>
        <taxon>Pontibacillus</taxon>
    </lineage>
</organism>
<keyword evidence="12" id="KW-1185">Reference proteome</keyword>
<evidence type="ECO:0000259" key="9">
    <source>
        <dbReference type="SMART" id="SM00062"/>
    </source>
</evidence>
<dbReference type="InterPro" id="IPR018313">
    <property type="entry name" value="SBP_3_CS"/>
</dbReference>
<keyword evidence="5" id="KW-0449">Lipoprotein</keyword>
<evidence type="ECO:0000313" key="11">
    <source>
        <dbReference type="EMBL" id="KGP72081.1"/>
    </source>
</evidence>
<dbReference type="Proteomes" id="UP000030147">
    <property type="component" value="Unassembled WGS sequence"/>
</dbReference>
<evidence type="ECO:0000259" key="10">
    <source>
        <dbReference type="SMART" id="SM00079"/>
    </source>
</evidence>
<comment type="similarity">
    <text evidence="2 6">Belongs to the bacterial solute-binding protein 3 family.</text>
</comment>
<accession>A0A0A2TD97</accession>
<evidence type="ECO:0000256" key="5">
    <source>
        <dbReference type="ARBA" id="ARBA00023288"/>
    </source>
</evidence>
<dbReference type="STRING" id="1385514.N782_14095"/>
<feature type="domain" description="Ionotropic glutamate receptor C-terminal" evidence="10">
    <location>
        <begin position="65"/>
        <end position="284"/>
    </location>
</feature>
<dbReference type="InterPro" id="IPR001320">
    <property type="entry name" value="Iontro_rcpt_C"/>
</dbReference>
<evidence type="ECO:0000256" key="1">
    <source>
        <dbReference type="ARBA" id="ARBA00004196"/>
    </source>
</evidence>
<proteinExistence type="inferred from homology"/>
<keyword evidence="4" id="KW-0564">Palmitate</keyword>
<comment type="caution">
    <text evidence="11">The sequence shown here is derived from an EMBL/GenBank/DDBJ whole genome shotgun (WGS) entry which is preliminary data.</text>
</comment>
<feature type="compositionally biased region" description="Polar residues" evidence="7">
    <location>
        <begin position="24"/>
        <end position="35"/>
    </location>
</feature>
<dbReference type="eggNOG" id="COG0834">
    <property type="taxonomic scope" value="Bacteria"/>
</dbReference>
<dbReference type="AlphaFoldDB" id="A0A0A2TD97"/>
<protein>
    <submittedName>
        <fullName evidence="11">Amino acid ABC transporter substrate-binding protein</fullName>
    </submittedName>
</protein>
<evidence type="ECO:0000313" key="12">
    <source>
        <dbReference type="Proteomes" id="UP000030147"/>
    </source>
</evidence>
<dbReference type="EMBL" id="AVBF01000038">
    <property type="protein sequence ID" value="KGP72081.1"/>
    <property type="molecule type" value="Genomic_DNA"/>
</dbReference>
<feature type="chain" id="PRO_5039558990" evidence="8">
    <location>
        <begin position="29"/>
        <end position="289"/>
    </location>
</feature>
<dbReference type="InterPro" id="IPR001638">
    <property type="entry name" value="Solute-binding_3/MltF_N"/>
</dbReference>
<evidence type="ECO:0000256" key="8">
    <source>
        <dbReference type="SAM" id="SignalP"/>
    </source>
</evidence>
<evidence type="ECO:0000256" key="6">
    <source>
        <dbReference type="RuleBase" id="RU003744"/>
    </source>
</evidence>
<reference evidence="11 12" key="1">
    <citation type="journal article" date="2015" name="Stand. Genomic Sci.">
        <title>High quality draft genome sequence of the moderately halophilic bacterium Pontibacillus yanchengensis Y32(T) and comparison among Pontibacillus genomes.</title>
        <authorList>
            <person name="Huang J."/>
            <person name="Qiao Z.X."/>
            <person name="Tang J.W."/>
            <person name="Wang G."/>
        </authorList>
    </citation>
    <scope>NUCLEOTIDE SEQUENCE [LARGE SCALE GENOMIC DNA]</scope>
    <source>
        <strain evidence="11 12">Y32</strain>
    </source>
</reference>
<dbReference type="PANTHER" id="PTHR35936:SF34">
    <property type="entry name" value="ABC TRANSPORTER EXTRACELLULAR-BINDING PROTEIN YCKB-RELATED"/>
    <property type="match status" value="1"/>
</dbReference>
<dbReference type="CDD" id="cd13711">
    <property type="entry name" value="PBP2_Ngo0372_TcyA"/>
    <property type="match status" value="1"/>
</dbReference>
<gene>
    <name evidence="11" type="ORF">N782_14095</name>
</gene>
<dbReference type="PANTHER" id="PTHR35936">
    <property type="entry name" value="MEMBRANE-BOUND LYTIC MUREIN TRANSGLYCOSYLASE F"/>
    <property type="match status" value="1"/>
</dbReference>
<dbReference type="GO" id="GO:0030313">
    <property type="term" value="C:cell envelope"/>
    <property type="evidence" value="ECO:0007669"/>
    <property type="project" value="UniProtKB-SubCell"/>
</dbReference>
<dbReference type="SUPFAM" id="SSF53850">
    <property type="entry name" value="Periplasmic binding protein-like II"/>
    <property type="match status" value="1"/>
</dbReference>
<dbReference type="PROSITE" id="PS51257">
    <property type="entry name" value="PROKAR_LIPOPROTEIN"/>
    <property type="match status" value="1"/>
</dbReference>
<evidence type="ECO:0000256" key="4">
    <source>
        <dbReference type="ARBA" id="ARBA00023139"/>
    </source>
</evidence>
<feature type="signal peptide" evidence="8">
    <location>
        <begin position="1"/>
        <end position="28"/>
    </location>
</feature>
<dbReference type="GO" id="GO:0015276">
    <property type="term" value="F:ligand-gated monoatomic ion channel activity"/>
    <property type="evidence" value="ECO:0007669"/>
    <property type="project" value="InterPro"/>
</dbReference>
<evidence type="ECO:0000256" key="2">
    <source>
        <dbReference type="ARBA" id="ARBA00010333"/>
    </source>
</evidence>
<sequence length="289" mass="31854">MKKFLSIISFTLLAMVIAACGTSNQDSADQASNGDNENKEEGTSEESTNSNSDQNLYEQIKEEGVLRVGTEGTYPPYTFHDENDKLTGYDVEVAREVGKRLDLEVKFMETKWDSMFAGLNSKRFDMIANQVGIKPEREEKYDFSTPYTISTAVLVAKKGNDNITSFEDLEGATAAQSLTSNFADIAKEYGAEVTGVEGFNPAMQLLASGRADATVNDRLSVLDFIKEKGDNAQVEIVDRQDEASESAMMFRKGNDKLVEAVNGALKEMKEDGTLSEISKEWFGEDVSTK</sequence>
<dbReference type="OrthoDB" id="115856at2"/>
<name>A0A0A2TD97_9BACI</name>
<comment type="subcellular location">
    <subcellularLocation>
        <location evidence="1">Cell envelope</location>
    </subcellularLocation>
</comment>
<dbReference type="SMART" id="SM00062">
    <property type="entry name" value="PBPb"/>
    <property type="match status" value="1"/>
</dbReference>
<keyword evidence="3 8" id="KW-0732">Signal</keyword>
<feature type="domain" description="Solute-binding protein family 3/N-terminal" evidence="9">
    <location>
        <begin position="65"/>
        <end position="285"/>
    </location>
</feature>
<dbReference type="Gene3D" id="3.40.190.10">
    <property type="entry name" value="Periplasmic binding protein-like II"/>
    <property type="match status" value="2"/>
</dbReference>
<dbReference type="GO" id="GO:0016020">
    <property type="term" value="C:membrane"/>
    <property type="evidence" value="ECO:0007669"/>
    <property type="project" value="InterPro"/>
</dbReference>
<dbReference type="PROSITE" id="PS01039">
    <property type="entry name" value="SBP_BACTERIAL_3"/>
    <property type="match status" value="1"/>
</dbReference>
<dbReference type="Pfam" id="PF00497">
    <property type="entry name" value="SBP_bac_3"/>
    <property type="match status" value="1"/>
</dbReference>
<dbReference type="SMART" id="SM00079">
    <property type="entry name" value="PBPe"/>
    <property type="match status" value="1"/>
</dbReference>
<evidence type="ECO:0000256" key="3">
    <source>
        <dbReference type="ARBA" id="ARBA00022729"/>
    </source>
</evidence>
<dbReference type="RefSeq" id="WP_036820984.1">
    <property type="nucleotide sequence ID" value="NZ_AVBF01000038.1"/>
</dbReference>
<feature type="region of interest" description="Disordered" evidence="7">
    <location>
        <begin position="24"/>
        <end position="55"/>
    </location>
</feature>